<evidence type="ECO:0000256" key="2">
    <source>
        <dbReference type="SAM" id="Phobius"/>
    </source>
</evidence>
<sequence>MQRRPQEQTRGRWSGATTRRRMTRALTAVGSAVAAAVAARAAATQPPRTPRPESYAVIVHPLVAASGVSLAQLRAMFLGTRRNWDDGARVVLIVQTPGTRTREVLLRELYHMDEAAFKRYWIARTFRSESGTGGPTLVSSDALARRLTASIPGAIAVVPAAEVDGGVRVLRIDGRLPGAEGYPLAAGAP</sequence>
<gene>
    <name evidence="3" type="ORF">J421_0918</name>
</gene>
<evidence type="ECO:0000256" key="1">
    <source>
        <dbReference type="SAM" id="MobiDB-lite"/>
    </source>
</evidence>
<protein>
    <recommendedName>
        <fullName evidence="5">PBP domain-containing protein</fullName>
    </recommendedName>
</protein>
<dbReference type="InParanoid" id="W0RDP9"/>
<feature type="region of interest" description="Disordered" evidence="1">
    <location>
        <begin position="1"/>
        <end position="20"/>
    </location>
</feature>
<reference evidence="3 4" key="1">
    <citation type="journal article" date="2014" name="Genome Announc.">
        <title>Genome Sequence and Methylome of Soil Bacterium Gemmatirosa kalamazoonensis KBS708T, a Member of the Rarely Cultivated Gemmatimonadetes Phylum.</title>
        <authorList>
            <person name="Debruyn J.M."/>
            <person name="Radosevich M."/>
            <person name="Wommack K.E."/>
            <person name="Polson S.W."/>
            <person name="Hauser L.J."/>
            <person name="Fawaz M.N."/>
            <person name="Korlach J."/>
            <person name="Tsai Y.C."/>
        </authorList>
    </citation>
    <scope>NUCLEOTIDE SEQUENCE [LARGE SCALE GENOMIC DNA]</scope>
    <source>
        <strain evidence="3 4">KBS708</strain>
    </source>
</reference>
<name>W0RDP9_9BACT</name>
<keyword evidence="2" id="KW-0472">Membrane</keyword>
<dbReference type="eggNOG" id="COG0226">
    <property type="taxonomic scope" value="Bacteria"/>
</dbReference>
<dbReference type="RefSeq" id="WP_025409991.1">
    <property type="nucleotide sequence ID" value="NZ_CP007128.1"/>
</dbReference>
<dbReference type="EMBL" id="CP007128">
    <property type="protein sequence ID" value="AHG88455.1"/>
    <property type="molecule type" value="Genomic_DNA"/>
</dbReference>
<dbReference type="KEGG" id="gba:J421_0918"/>
<feature type="compositionally biased region" description="Basic and acidic residues" evidence="1">
    <location>
        <begin position="1"/>
        <end position="10"/>
    </location>
</feature>
<feature type="transmembrane region" description="Helical" evidence="2">
    <location>
        <begin position="57"/>
        <end position="77"/>
    </location>
</feature>
<keyword evidence="2" id="KW-1133">Transmembrane helix</keyword>
<evidence type="ECO:0008006" key="5">
    <source>
        <dbReference type="Google" id="ProtNLM"/>
    </source>
</evidence>
<dbReference type="SUPFAM" id="SSF53850">
    <property type="entry name" value="Periplasmic binding protein-like II"/>
    <property type="match status" value="1"/>
</dbReference>
<dbReference type="InterPro" id="IPR006311">
    <property type="entry name" value="TAT_signal"/>
</dbReference>
<evidence type="ECO:0000313" key="4">
    <source>
        <dbReference type="Proteomes" id="UP000019151"/>
    </source>
</evidence>
<dbReference type="Gene3D" id="3.40.190.10">
    <property type="entry name" value="Periplasmic binding protein-like II"/>
    <property type="match status" value="1"/>
</dbReference>
<dbReference type="Proteomes" id="UP000019151">
    <property type="component" value="Chromosome"/>
</dbReference>
<accession>W0RDP9</accession>
<dbReference type="OrthoDB" id="5368544at2"/>
<dbReference type="STRING" id="861299.J421_0918"/>
<dbReference type="AlphaFoldDB" id="W0RDP9"/>
<keyword evidence="2" id="KW-0812">Transmembrane</keyword>
<proteinExistence type="predicted"/>
<dbReference type="HOGENOM" id="CLU_123269_0_0_0"/>
<organism evidence="3 4">
    <name type="scientific">Gemmatirosa kalamazoonensis</name>
    <dbReference type="NCBI Taxonomy" id="861299"/>
    <lineage>
        <taxon>Bacteria</taxon>
        <taxon>Pseudomonadati</taxon>
        <taxon>Gemmatimonadota</taxon>
        <taxon>Gemmatimonadia</taxon>
        <taxon>Gemmatimonadales</taxon>
        <taxon>Gemmatimonadaceae</taxon>
        <taxon>Gemmatirosa</taxon>
    </lineage>
</organism>
<keyword evidence="4" id="KW-1185">Reference proteome</keyword>
<evidence type="ECO:0000313" key="3">
    <source>
        <dbReference type="EMBL" id="AHG88455.1"/>
    </source>
</evidence>
<dbReference type="PROSITE" id="PS51318">
    <property type="entry name" value="TAT"/>
    <property type="match status" value="1"/>
</dbReference>